<dbReference type="Gene3D" id="1.10.1740.10">
    <property type="match status" value="1"/>
</dbReference>
<dbReference type="SUPFAM" id="SSF88946">
    <property type="entry name" value="Sigma2 domain of RNA polymerase sigma factors"/>
    <property type="match status" value="1"/>
</dbReference>
<feature type="domain" description="RNA polymerase sigma-70 region 2" evidence="5">
    <location>
        <begin position="29"/>
        <end position="96"/>
    </location>
</feature>
<proteinExistence type="inferred from homology"/>
<evidence type="ECO:0000313" key="7">
    <source>
        <dbReference type="EMBL" id="KHE41976.1"/>
    </source>
</evidence>
<dbReference type="Proteomes" id="UP000030889">
    <property type="component" value="Unassembled WGS sequence"/>
</dbReference>
<dbReference type="Gene3D" id="1.10.10.10">
    <property type="entry name" value="Winged helix-like DNA-binding domain superfamily/Winged helix DNA-binding domain"/>
    <property type="match status" value="1"/>
</dbReference>
<dbReference type="RefSeq" id="WP_022063764.1">
    <property type="nucleotide sequence ID" value="NZ_JRGF01000007.1"/>
</dbReference>
<dbReference type="CDD" id="cd06171">
    <property type="entry name" value="Sigma70_r4"/>
    <property type="match status" value="1"/>
</dbReference>
<dbReference type="InterPro" id="IPR039425">
    <property type="entry name" value="RNA_pol_sigma-70-like"/>
</dbReference>
<comment type="caution">
    <text evidence="7">The sequence shown here is derived from an EMBL/GenBank/DDBJ whole genome shotgun (WGS) entry which is preliminary data.</text>
</comment>
<comment type="similarity">
    <text evidence="1">Belongs to the sigma-70 factor family. ECF subfamily.</text>
</comment>
<dbReference type="InterPro" id="IPR036388">
    <property type="entry name" value="WH-like_DNA-bd_sf"/>
</dbReference>
<dbReference type="PANTHER" id="PTHR43133">
    <property type="entry name" value="RNA POLYMERASE ECF-TYPE SIGMA FACTO"/>
    <property type="match status" value="1"/>
</dbReference>
<reference evidence="7 8" key="1">
    <citation type="submission" date="2014-09" db="EMBL/GenBank/DDBJ databases">
        <title>Alistipes sp. 627, sp. nov., a novel member of the family Rikenellaceae isolated from human faeces.</title>
        <authorList>
            <person name="Shkoporov A.N."/>
            <person name="Chaplin A.V."/>
            <person name="Motuzova O.V."/>
            <person name="Kafarskaia L.I."/>
            <person name="Khokhlova E.V."/>
            <person name="Efimov B.A."/>
        </authorList>
    </citation>
    <scope>NUCLEOTIDE SEQUENCE [LARGE SCALE GENOMIC DNA]</scope>
    <source>
        <strain evidence="7 8">627</strain>
    </source>
</reference>
<feature type="domain" description="RNA polymerase sigma factor 70 region 4 type 2" evidence="6">
    <location>
        <begin position="134"/>
        <end position="184"/>
    </location>
</feature>
<dbReference type="InterPro" id="IPR014284">
    <property type="entry name" value="RNA_pol_sigma-70_dom"/>
</dbReference>
<evidence type="ECO:0000259" key="6">
    <source>
        <dbReference type="Pfam" id="PF08281"/>
    </source>
</evidence>
<dbReference type="Pfam" id="PF04542">
    <property type="entry name" value="Sigma70_r2"/>
    <property type="match status" value="1"/>
</dbReference>
<evidence type="ECO:0000256" key="1">
    <source>
        <dbReference type="ARBA" id="ARBA00010641"/>
    </source>
</evidence>
<organism evidence="7 8">
    <name type="scientific">Alistipes inops</name>
    <dbReference type="NCBI Taxonomy" id="1501391"/>
    <lineage>
        <taxon>Bacteria</taxon>
        <taxon>Pseudomonadati</taxon>
        <taxon>Bacteroidota</taxon>
        <taxon>Bacteroidia</taxon>
        <taxon>Bacteroidales</taxon>
        <taxon>Rikenellaceae</taxon>
        <taxon>Alistipes</taxon>
    </lineage>
</organism>
<dbReference type="SUPFAM" id="SSF88659">
    <property type="entry name" value="Sigma3 and sigma4 domains of RNA polymerase sigma factors"/>
    <property type="match status" value="1"/>
</dbReference>
<evidence type="ECO:0000256" key="4">
    <source>
        <dbReference type="ARBA" id="ARBA00023163"/>
    </source>
</evidence>
<dbReference type="InterPro" id="IPR013325">
    <property type="entry name" value="RNA_pol_sigma_r2"/>
</dbReference>
<evidence type="ECO:0000256" key="3">
    <source>
        <dbReference type="ARBA" id="ARBA00023082"/>
    </source>
</evidence>
<dbReference type="InterPro" id="IPR007627">
    <property type="entry name" value="RNA_pol_sigma70_r2"/>
</dbReference>
<keyword evidence="4" id="KW-0804">Transcription</keyword>
<sequence>MEISNYIILTDQQLVTLAHDGDAVAFETLFNRYRDGIYKLYLNRTGGNRDDADDLLQETFIKVFLNLGKYDTAFTFGQWIYTIARNTFIDFMRKRRDDLQIDTSPAGGTAYINPPSHEATPEERVINNQNGKQLENHLSHMTPRYRRLIELRFFKEYSYEEIAAELDIPLGTVKTQIHRARTQLCKLIVESGIL</sequence>
<evidence type="ECO:0000259" key="5">
    <source>
        <dbReference type="Pfam" id="PF04542"/>
    </source>
</evidence>
<dbReference type="InterPro" id="IPR013249">
    <property type="entry name" value="RNA_pol_sigma70_r4_t2"/>
</dbReference>
<name>A0ABR4YI85_9BACT</name>
<keyword evidence="3" id="KW-0731">Sigma factor</keyword>
<evidence type="ECO:0000256" key="2">
    <source>
        <dbReference type="ARBA" id="ARBA00023015"/>
    </source>
</evidence>
<protein>
    <submittedName>
        <fullName evidence="7">Sigma-70 family RNA polymerase sigma factor</fullName>
    </submittedName>
</protein>
<keyword evidence="8" id="KW-1185">Reference proteome</keyword>
<dbReference type="Pfam" id="PF08281">
    <property type="entry name" value="Sigma70_r4_2"/>
    <property type="match status" value="1"/>
</dbReference>
<keyword evidence="2" id="KW-0805">Transcription regulation</keyword>
<dbReference type="PANTHER" id="PTHR43133:SF51">
    <property type="entry name" value="RNA POLYMERASE SIGMA FACTOR"/>
    <property type="match status" value="1"/>
</dbReference>
<dbReference type="NCBIfam" id="TIGR02937">
    <property type="entry name" value="sigma70-ECF"/>
    <property type="match status" value="1"/>
</dbReference>
<dbReference type="EMBL" id="JRGF01000007">
    <property type="protein sequence ID" value="KHE41976.1"/>
    <property type="molecule type" value="Genomic_DNA"/>
</dbReference>
<dbReference type="InterPro" id="IPR013324">
    <property type="entry name" value="RNA_pol_sigma_r3/r4-like"/>
</dbReference>
<evidence type="ECO:0000313" key="8">
    <source>
        <dbReference type="Proteomes" id="UP000030889"/>
    </source>
</evidence>
<gene>
    <name evidence="7" type="ORF">LG35_06975</name>
</gene>
<accession>A0ABR4YI85</accession>